<proteinExistence type="predicted"/>
<protein>
    <submittedName>
        <fullName evidence="1">Uncharacterized protein</fullName>
    </submittedName>
</protein>
<dbReference type="KEGG" id="vcn:VOLCADRAFT_97746"/>
<keyword evidence="2" id="KW-1185">Reference proteome</keyword>
<dbReference type="AlphaFoldDB" id="D8UDJ1"/>
<reference evidence="1 2" key="1">
    <citation type="journal article" date="2010" name="Science">
        <title>Genomic analysis of organismal complexity in the multicellular green alga Volvox carteri.</title>
        <authorList>
            <person name="Prochnik S.E."/>
            <person name="Umen J."/>
            <person name="Nedelcu A.M."/>
            <person name="Hallmann A."/>
            <person name="Miller S.M."/>
            <person name="Nishii I."/>
            <person name="Ferris P."/>
            <person name="Kuo A."/>
            <person name="Mitros T."/>
            <person name="Fritz-Laylin L.K."/>
            <person name="Hellsten U."/>
            <person name="Chapman J."/>
            <person name="Simakov O."/>
            <person name="Rensing S.A."/>
            <person name="Terry A."/>
            <person name="Pangilinan J."/>
            <person name="Kapitonov V."/>
            <person name="Jurka J."/>
            <person name="Salamov A."/>
            <person name="Shapiro H."/>
            <person name="Schmutz J."/>
            <person name="Grimwood J."/>
            <person name="Lindquist E."/>
            <person name="Lucas S."/>
            <person name="Grigoriev I.V."/>
            <person name="Schmitt R."/>
            <person name="Kirk D."/>
            <person name="Rokhsar D.S."/>
        </authorList>
    </citation>
    <scope>NUCLEOTIDE SEQUENCE [LARGE SCALE GENOMIC DNA]</scope>
    <source>
        <strain evidence="2">f. Nagariensis / Eve</strain>
    </source>
</reference>
<dbReference type="InParanoid" id="D8UDJ1"/>
<organism evidence="2">
    <name type="scientific">Volvox carteri f. nagariensis</name>
    <dbReference type="NCBI Taxonomy" id="3068"/>
    <lineage>
        <taxon>Eukaryota</taxon>
        <taxon>Viridiplantae</taxon>
        <taxon>Chlorophyta</taxon>
        <taxon>core chlorophytes</taxon>
        <taxon>Chlorophyceae</taxon>
        <taxon>CS clade</taxon>
        <taxon>Chlamydomonadales</taxon>
        <taxon>Volvocaceae</taxon>
        <taxon>Volvox</taxon>
    </lineage>
</organism>
<gene>
    <name evidence="1" type="ORF">VOLCADRAFT_97746</name>
</gene>
<evidence type="ECO:0000313" key="2">
    <source>
        <dbReference type="Proteomes" id="UP000001058"/>
    </source>
</evidence>
<dbReference type="RefSeq" id="XP_002956743.1">
    <property type="nucleotide sequence ID" value="XM_002956697.1"/>
</dbReference>
<accession>D8UDJ1</accession>
<dbReference type="OrthoDB" id="10590424at2759"/>
<sequence>MRRGKERPSWWHHILFCISHEKKARVGGPYEVHHQAVAKLSYIPTSRLLLRRQYDSVTTPVLAISLCLQGERPRANKGAQGLIIAYCNAAASSCDLAACVQGLICDRSNDFSCKLASALRNTTEDDAQATYFHAKLGTCCWAVQATRCSMEDPIPQDGCILTSHLRKPVRRCFGCVGTERPACRPTLLLEFHHLDDHPPNGRRTFGAAAAADHQQSPFLHPVSAMPEASSSIPCSLAVAAAATAATPNHWPVAAVNALPAAVTVFMLDSGVVLFQNAASRALLGSRLAAMPTPCVGAALPAITALMADETARPGATPEGYCAGLSRSHTPNTSSVALGLDHGLLPASQGHPAEPHTVPPEQADEGEVEANVLKLLFSLEPVKLEEMLTAVSVTEGAWQVRVHACLVGFTQSRPLASNLQKLACLHA</sequence>
<dbReference type="EMBL" id="GL378385">
    <property type="protein sequence ID" value="EFJ42200.1"/>
    <property type="molecule type" value="Genomic_DNA"/>
</dbReference>
<name>D8UDJ1_VOLCA</name>
<dbReference type="GeneID" id="9622514"/>
<evidence type="ECO:0000313" key="1">
    <source>
        <dbReference type="EMBL" id="EFJ42200.1"/>
    </source>
</evidence>
<dbReference type="Proteomes" id="UP000001058">
    <property type="component" value="Unassembled WGS sequence"/>
</dbReference>